<dbReference type="WBParaSite" id="ASIM_0001818901-mRNA-1">
    <property type="protein sequence ID" value="ASIM_0001818901-mRNA-1"/>
    <property type="gene ID" value="ASIM_0001818901"/>
</dbReference>
<dbReference type="PROSITE" id="PS50011">
    <property type="entry name" value="PROTEIN_KINASE_DOM"/>
    <property type="match status" value="1"/>
</dbReference>
<comment type="catalytic activity">
    <reaction evidence="10">
        <text>L-seryl-[protein] + ATP = O-phospho-L-seryl-[protein] + ADP + H(+)</text>
        <dbReference type="Rhea" id="RHEA:17989"/>
        <dbReference type="Rhea" id="RHEA-COMP:9863"/>
        <dbReference type="Rhea" id="RHEA-COMP:11604"/>
        <dbReference type="ChEBI" id="CHEBI:15378"/>
        <dbReference type="ChEBI" id="CHEBI:29999"/>
        <dbReference type="ChEBI" id="CHEBI:30616"/>
        <dbReference type="ChEBI" id="CHEBI:83421"/>
        <dbReference type="ChEBI" id="CHEBI:456216"/>
        <dbReference type="EC" id="2.7.11.1"/>
    </reaction>
</comment>
<comment type="similarity">
    <text evidence="1">Belongs to the protein kinase superfamily. CAMK Ser/Thr protein kinase family.</text>
</comment>
<keyword evidence="6" id="KW-0547">Nucleotide-binding</keyword>
<dbReference type="Pfam" id="PF00069">
    <property type="entry name" value="Pkinase"/>
    <property type="match status" value="1"/>
</dbReference>
<dbReference type="SUPFAM" id="SSF56112">
    <property type="entry name" value="Protein kinase-like (PK-like)"/>
    <property type="match status" value="1"/>
</dbReference>
<dbReference type="Proteomes" id="UP000267096">
    <property type="component" value="Unassembled WGS sequence"/>
</dbReference>
<name>A0A0M3KB42_ANISI</name>
<dbReference type="Gene3D" id="3.30.200.20">
    <property type="entry name" value="Phosphorylase Kinase, domain 1"/>
    <property type="match status" value="1"/>
</dbReference>
<dbReference type="GO" id="GO:0019901">
    <property type="term" value="F:protein kinase binding"/>
    <property type="evidence" value="ECO:0007669"/>
    <property type="project" value="UniProtKB-ARBA"/>
</dbReference>
<dbReference type="GO" id="GO:0004674">
    <property type="term" value="F:protein serine/threonine kinase activity"/>
    <property type="evidence" value="ECO:0007669"/>
    <property type="project" value="UniProtKB-KW"/>
</dbReference>
<gene>
    <name evidence="12" type="ORF">ASIM_LOCUS17590</name>
</gene>
<sequence length="174" mass="19409">MPLNLISEKIIGAGASGPVRLIERRCSGEHFVLKILPDTPTARRGIELQFMASQHPNILPIVDVYENLFRGHPCLFIVTEYMSGGTLLERIKFGQIIVTEREVVRMIRDLGSAIEYLHSLGIIHHNIKLENVLYSKNGILKLADFGMAEIEREPLDKAPSYASLTSCAIEANLV</sequence>
<evidence type="ECO:0000313" key="12">
    <source>
        <dbReference type="EMBL" id="VDK60756.1"/>
    </source>
</evidence>
<reference evidence="14" key="1">
    <citation type="submission" date="2017-02" db="UniProtKB">
        <authorList>
            <consortium name="WormBaseParasite"/>
        </authorList>
    </citation>
    <scope>IDENTIFICATION</scope>
</reference>
<comment type="catalytic activity">
    <reaction evidence="9">
        <text>L-threonyl-[protein] + ATP = O-phospho-L-threonyl-[protein] + ADP + H(+)</text>
        <dbReference type="Rhea" id="RHEA:46608"/>
        <dbReference type="Rhea" id="RHEA-COMP:11060"/>
        <dbReference type="Rhea" id="RHEA-COMP:11605"/>
        <dbReference type="ChEBI" id="CHEBI:15378"/>
        <dbReference type="ChEBI" id="CHEBI:30013"/>
        <dbReference type="ChEBI" id="CHEBI:30616"/>
        <dbReference type="ChEBI" id="CHEBI:61977"/>
        <dbReference type="ChEBI" id="CHEBI:456216"/>
        <dbReference type="EC" id="2.7.11.1"/>
    </reaction>
</comment>
<evidence type="ECO:0000256" key="1">
    <source>
        <dbReference type="ARBA" id="ARBA00006692"/>
    </source>
</evidence>
<dbReference type="InterPro" id="IPR000719">
    <property type="entry name" value="Prot_kinase_dom"/>
</dbReference>
<evidence type="ECO:0000256" key="6">
    <source>
        <dbReference type="ARBA" id="ARBA00022741"/>
    </source>
</evidence>
<dbReference type="Gene3D" id="1.10.510.10">
    <property type="entry name" value="Transferase(Phosphotransferase) domain 1"/>
    <property type="match status" value="1"/>
</dbReference>
<evidence type="ECO:0000256" key="8">
    <source>
        <dbReference type="ARBA" id="ARBA00022840"/>
    </source>
</evidence>
<keyword evidence="4" id="KW-0597">Phosphoprotein</keyword>
<evidence type="ECO:0000256" key="2">
    <source>
        <dbReference type="ARBA" id="ARBA00012513"/>
    </source>
</evidence>
<accession>A0A0M3KB42</accession>
<evidence type="ECO:0000256" key="4">
    <source>
        <dbReference type="ARBA" id="ARBA00022553"/>
    </source>
</evidence>
<dbReference type="FunFam" id="3.30.200.20:FF:000156">
    <property type="entry name" value="MAP kinase-activated protein kinase 3"/>
    <property type="match status" value="1"/>
</dbReference>
<evidence type="ECO:0000256" key="3">
    <source>
        <dbReference type="ARBA" id="ARBA00022527"/>
    </source>
</evidence>
<evidence type="ECO:0000256" key="5">
    <source>
        <dbReference type="ARBA" id="ARBA00022679"/>
    </source>
</evidence>
<proteinExistence type="inferred from homology"/>
<feature type="domain" description="Protein kinase" evidence="11">
    <location>
        <begin position="5"/>
        <end position="174"/>
    </location>
</feature>
<dbReference type="PANTHER" id="PTHR24347">
    <property type="entry name" value="SERINE/THREONINE-PROTEIN KINASE"/>
    <property type="match status" value="1"/>
</dbReference>
<keyword evidence="5" id="KW-0808">Transferase</keyword>
<dbReference type="GO" id="GO:0005524">
    <property type="term" value="F:ATP binding"/>
    <property type="evidence" value="ECO:0007669"/>
    <property type="project" value="UniProtKB-KW"/>
</dbReference>
<dbReference type="OrthoDB" id="40902at2759"/>
<evidence type="ECO:0000256" key="7">
    <source>
        <dbReference type="ARBA" id="ARBA00022777"/>
    </source>
</evidence>
<evidence type="ECO:0000256" key="9">
    <source>
        <dbReference type="ARBA" id="ARBA00047899"/>
    </source>
</evidence>
<keyword evidence="7" id="KW-0418">Kinase</keyword>
<evidence type="ECO:0000313" key="14">
    <source>
        <dbReference type="WBParaSite" id="ASIM_0001818901-mRNA-1"/>
    </source>
</evidence>
<reference evidence="12 13" key="2">
    <citation type="submission" date="2018-11" db="EMBL/GenBank/DDBJ databases">
        <authorList>
            <consortium name="Pathogen Informatics"/>
        </authorList>
    </citation>
    <scope>NUCLEOTIDE SEQUENCE [LARGE SCALE GENOMIC DNA]</scope>
</reference>
<dbReference type="AlphaFoldDB" id="A0A0M3KB42"/>
<dbReference type="EMBL" id="UYRR01034308">
    <property type="protein sequence ID" value="VDK60756.1"/>
    <property type="molecule type" value="Genomic_DNA"/>
</dbReference>
<evidence type="ECO:0000259" key="11">
    <source>
        <dbReference type="PROSITE" id="PS50011"/>
    </source>
</evidence>
<dbReference type="EC" id="2.7.11.1" evidence="2"/>
<keyword evidence="3" id="KW-0723">Serine/threonine-protein kinase</keyword>
<evidence type="ECO:0000313" key="13">
    <source>
        <dbReference type="Proteomes" id="UP000267096"/>
    </source>
</evidence>
<dbReference type="InterPro" id="IPR011009">
    <property type="entry name" value="Kinase-like_dom_sf"/>
</dbReference>
<keyword evidence="8" id="KW-0067">ATP-binding</keyword>
<protein>
    <recommendedName>
        <fullName evidence="2">non-specific serine/threonine protein kinase</fullName>
        <ecNumber evidence="2">2.7.11.1</ecNumber>
    </recommendedName>
</protein>
<evidence type="ECO:0000256" key="10">
    <source>
        <dbReference type="ARBA" id="ARBA00048679"/>
    </source>
</evidence>
<organism evidence="14">
    <name type="scientific">Anisakis simplex</name>
    <name type="common">Herring worm</name>
    <dbReference type="NCBI Taxonomy" id="6269"/>
    <lineage>
        <taxon>Eukaryota</taxon>
        <taxon>Metazoa</taxon>
        <taxon>Ecdysozoa</taxon>
        <taxon>Nematoda</taxon>
        <taxon>Chromadorea</taxon>
        <taxon>Rhabditida</taxon>
        <taxon>Spirurina</taxon>
        <taxon>Ascaridomorpha</taxon>
        <taxon>Ascaridoidea</taxon>
        <taxon>Anisakidae</taxon>
        <taxon>Anisakis</taxon>
        <taxon>Anisakis simplex complex</taxon>
    </lineage>
</organism>
<keyword evidence="13" id="KW-1185">Reference proteome</keyword>
<dbReference type="GO" id="GO:0035095">
    <property type="term" value="P:behavioral response to nicotine"/>
    <property type="evidence" value="ECO:0007669"/>
    <property type="project" value="UniProtKB-ARBA"/>
</dbReference>